<dbReference type="CDD" id="cd08278">
    <property type="entry name" value="benzyl_alcohol_DH"/>
    <property type="match status" value="1"/>
</dbReference>
<dbReference type="FunFam" id="3.40.50.720:FF:000003">
    <property type="entry name" value="S-(hydroxymethyl)glutathione dehydrogenase"/>
    <property type="match status" value="1"/>
</dbReference>
<dbReference type="GO" id="GO:0005829">
    <property type="term" value="C:cytosol"/>
    <property type="evidence" value="ECO:0007669"/>
    <property type="project" value="TreeGrafter"/>
</dbReference>
<evidence type="ECO:0000256" key="5">
    <source>
        <dbReference type="ARBA" id="ARBA00023027"/>
    </source>
</evidence>
<dbReference type="OrthoDB" id="9806940at2"/>
<dbReference type="Proteomes" id="UP000190285">
    <property type="component" value="Unassembled WGS sequence"/>
</dbReference>
<dbReference type="InterPro" id="IPR011032">
    <property type="entry name" value="GroES-like_sf"/>
</dbReference>
<dbReference type="SUPFAM" id="SSF50129">
    <property type="entry name" value="GroES-like"/>
    <property type="match status" value="2"/>
</dbReference>
<dbReference type="Gene3D" id="3.40.50.720">
    <property type="entry name" value="NAD(P)-binding Rossmann-like Domain"/>
    <property type="match status" value="1"/>
</dbReference>
<dbReference type="STRING" id="36842.SAMN02194393_04115"/>
<evidence type="ECO:0000256" key="2">
    <source>
        <dbReference type="ARBA" id="ARBA00022723"/>
    </source>
</evidence>
<accession>A0A1T5M8K1</accession>
<keyword evidence="3 6" id="KW-0862">Zinc</keyword>
<reference evidence="8 9" key="1">
    <citation type="submission" date="2017-02" db="EMBL/GenBank/DDBJ databases">
        <authorList>
            <person name="Peterson S.W."/>
        </authorList>
    </citation>
    <scope>NUCLEOTIDE SEQUENCE [LARGE SCALE GENOMIC DNA]</scope>
    <source>
        <strain evidence="8 9">M1</strain>
    </source>
</reference>
<dbReference type="Pfam" id="PF08240">
    <property type="entry name" value="ADH_N"/>
    <property type="match status" value="1"/>
</dbReference>
<dbReference type="EMBL" id="FUZT01000011">
    <property type="protein sequence ID" value="SKC84465.1"/>
    <property type="molecule type" value="Genomic_DNA"/>
</dbReference>
<evidence type="ECO:0000256" key="4">
    <source>
        <dbReference type="ARBA" id="ARBA00023002"/>
    </source>
</evidence>
<keyword evidence="2 6" id="KW-0479">Metal-binding</keyword>
<proteinExistence type="inferred from homology"/>
<dbReference type="InterPro" id="IPR013149">
    <property type="entry name" value="ADH-like_C"/>
</dbReference>
<evidence type="ECO:0000313" key="8">
    <source>
        <dbReference type="EMBL" id="SKC84465.1"/>
    </source>
</evidence>
<comment type="similarity">
    <text evidence="6">Belongs to the zinc-containing alcohol dehydrogenase family.</text>
</comment>
<dbReference type="PROSITE" id="PS00059">
    <property type="entry name" value="ADH_ZINC"/>
    <property type="match status" value="1"/>
</dbReference>
<dbReference type="InterPro" id="IPR002328">
    <property type="entry name" value="ADH_Zn_CS"/>
</dbReference>
<dbReference type="SMART" id="SM00829">
    <property type="entry name" value="PKS_ER"/>
    <property type="match status" value="1"/>
</dbReference>
<gene>
    <name evidence="8" type="ORF">SAMN02194393_04115</name>
</gene>
<dbReference type="GO" id="GO:0008270">
    <property type="term" value="F:zinc ion binding"/>
    <property type="evidence" value="ECO:0007669"/>
    <property type="project" value="InterPro"/>
</dbReference>
<evidence type="ECO:0000256" key="6">
    <source>
        <dbReference type="RuleBase" id="RU361277"/>
    </source>
</evidence>
<dbReference type="PANTHER" id="PTHR43880">
    <property type="entry name" value="ALCOHOL DEHYDROGENASE"/>
    <property type="match status" value="1"/>
</dbReference>
<name>A0A1T5M8K1_9FIRM</name>
<dbReference type="Pfam" id="PF00107">
    <property type="entry name" value="ADH_zinc_N"/>
    <property type="match status" value="1"/>
</dbReference>
<keyword evidence="9" id="KW-1185">Reference proteome</keyword>
<dbReference type="InterPro" id="IPR013154">
    <property type="entry name" value="ADH-like_N"/>
</dbReference>
<evidence type="ECO:0000256" key="1">
    <source>
        <dbReference type="ARBA" id="ARBA00001947"/>
    </source>
</evidence>
<keyword evidence="5" id="KW-0520">NAD</keyword>
<evidence type="ECO:0000259" key="7">
    <source>
        <dbReference type="SMART" id="SM00829"/>
    </source>
</evidence>
<evidence type="ECO:0000313" key="9">
    <source>
        <dbReference type="Proteomes" id="UP000190285"/>
    </source>
</evidence>
<dbReference type="RefSeq" id="WP_079494234.1">
    <property type="nucleotide sequence ID" value="NZ_FUZT01000011.1"/>
</dbReference>
<dbReference type="AlphaFoldDB" id="A0A1T5M8K1"/>
<dbReference type="Gene3D" id="3.90.180.10">
    <property type="entry name" value="Medium-chain alcohol dehydrogenases, catalytic domain"/>
    <property type="match status" value="1"/>
</dbReference>
<dbReference type="InterPro" id="IPR036291">
    <property type="entry name" value="NAD(P)-bd_dom_sf"/>
</dbReference>
<keyword evidence="4" id="KW-0560">Oxidoreductase</keyword>
<dbReference type="SUPFAM" id="SSF51735">
    <property type="entry name" value="NAD(P)-binding Rossmann-fold domains"/>
    <property type="match status" value="1"/>
</dbReference>
<dbReference type="PANTHER" id="PTHR43880:SF12">
    <property type="entry name" value="ALCOHOL DEHYDROGENASE CLASS-3"/>
    <property type="match status" value="1"/>
</dbReference>
<organism evidence="8 9">
    <name type="scientific">Maledivibacter halophilus</name>
    <dbReference type="NCBI Taxonomy" id="36842"/>
    <lineage>
        <taxon>Bacteria</taxon>
        <taxon>Bacillati</taxon>
        <taxon>Bacillota</taxon>
        <taxon>Clostridia</taxon>
        <taxon>Peptostreptococcales</taxon>
        <taxon>Caminicellaceae</taxon>
        <taxon>Maledivibacter</taxon>
    </lineage>
</organism>
<dbReference type="GO" id="GO:0046294">
    <property type="term" value="P:formaldehyde catabolic process"/>
    <property type="evidence" value="ECO:0007669"/>
    <property type="project" value="TreeGrafter"/>
</dbReference>
<protein>
    <submittedName>
        <fullName evidence="8">Aryl-alcohol dehydrogenase</fullName>
    </submittedName>
</protein>
<evidence type="ECO:0000256" key="3">
    <source>
        <dbReference type="ARBA" id="ARBA00022833"/>
    </source>
</evidence>
<dbReference type="GO" id="GO:0051903">
    <property type="term" value="F:S-(hydroxymethyl)glutathione dehydrogenase [NAD(P)+] activity"/>
    <property type="evidence" value="ECO:0007669"/>
    <property type="project" value="TreeGrafter"/>
</dbReference>
<sequence>MLIKAAVTFNKGEEFVIEEVELDSPKDDEVLIKMVSSGVCHTDAVARDQLIPVPLPAVLGHEGAGIVEKVGNNVKGIKAGDHVVLSFSSCGHCENCLTGKPYVCEEFNPLNFGGTMNDGTKRLKKGNQELSTFFGQSSFATYAVVNSRNAVVIDKEVDLSIMGPLGCGFQTGAGTVLNGLRPEFGSSIAVFGMGSVGLTAIMGAKIAGCEKIIAIGGTPSKLKLAVELGATHTINYREVEDVVEEIKKITGGGAHYTVETTAVPKIVNQGLYGLRVLGTCAIVGATGDVTLNVQNALMAEGKTMKGFIEGNSVPKLFIPKLVKYFKNGKFPIDKLVKKYDFEDINQAFKDSHEGKVIKPILMIE</sequence>
<dbReference type="InterPro" id="IPR020843">
    <property type="entry name" value="ER"/>
</dbReference>
<comment type="cofactor">
    <cofactor evidence="1 6">
        <name>Zn(2+)</name>
        <dbReference type="ChEBI" id="CHEBI:29105"/>
    </cofactor>
</comment>
<feature type="domain" description="Enoyl reductase (ER)" evidence="7">
    <location>
        <begin position="12"/>
        <end position="361"/>
    </location>
</feature>